<dbReference type="Gene3D" id="1.10.357.10">
    <property type="entry name" value="Tetracycline Repressor, domain 2"/>
    <property type="match status" value="1"/>
</dbReference>
<evidence type="ECO:0000313" key="7">
    <source>
        <dbReference type="Proteomes" id="UP001255416"/>
    </source>
</evidence>
<gene>
    <name evidence="6" type="ORF">QO231_01965</name>
</gene>
<dbReference type="PRINTS" id="PR00455">
    <property type="entry name" value="HTHTETR"/>
</dbReference>
<evidence type="ECO:0000256" key="3">
    <source>
        <dbReference type="ARBA" id="ARBA00023163"/>
    </source>
</evidence>
<organism evidence="6 7">
    <name type="scientific">Sedimentitalea todarodis</name>
    <dbReference type="NCBI Taxonomy" id="1631240"/>
    <lineage>
        <taxon>Bacteria</taxon>
        <taxon>Pseudomonadati</taxon>
        <taxon>Pseudomonadota</taxon>
        <taxon>Alphaproteobacteria</taxon>
        <taxon>Rhodobacterales</taxon>
        <taxon>Paracoccaceae</taxon>
        <taxon>Sedimentitalea</taxon>
    </lineage>
</organism>
<dbReference type="PROSITE" id="PS50977">
    <property type="entry name" value="HTH_TETR_2"/>
    <property type="match status" value="1"/>
</dbReference>
<feature type="DNA-binding region" description="H-T-H motif" evidence="4">
    <location>
        <begin position="30"/>
        <end position="49"/>
    </location>
</feature>
<protein>
    <submittedName>
        <fullName evidence="6">Helix-turn-helix domain-containing protein</fullName>
    </submittedName>
</protein>
<evidence type="ECO:0000259" key="5">
    <source>
        <dbReference type="PROSITE" id="PS50977"/>
    </source>
</evidence>
<dbReference type="EMBL" id="JASMWN010000001">
    <property type="protein sequence ID" value="MDU9002614.1"/>
    <property type="molecule type" value="Genomic_DNA"/>
</dbReference>
<dbReference type="PANTHER" id="PTHR30055">
    <property type="entry name" value="HTH-TYPE TRANSCRIPTIONAL REGULATOR RUTR"/>
    <property type="match status" value="1"/>
</dbReference>
<accession>A0ABU3V8Y6</accession>
<sequence>MMRDATDSRQDAILQSALRVFATYGFRKTSMNDIANGAGMSRPAVYQHYKNKDEIFRRLTQIYYDQAADALATVFSAHRPVTETLHHAFDAQVGDMVEALLASPHGMELLDTGERTAADIKQTGEDRLRVLYADWLKQQAEHGRIDLPDTPEQVADVILVALKGLKTTVSSVPQLRARLAAFASLIGRGLEAA</sequence>
<proteinExistence type="predicted"/>
<keyword evidence="3" id="KW-0804">Transcription</keyword>
<keyword evidence="2 4" id="KW-0238">DNA-binding</keyword>
<dbReference type="SUPFAM" id="SSF46689">
    <property type="entry name" value="Homeodomain-like"/>
    <property type="match status" value="1"/>
</dbReference>
<feature type="domain" description="HTH tetR-type" evidence="5">
    <location>
        <begin position="7"/>
        <end position="67"/>
    </location>
</feature>
<name>A0ABU3V8Y6_9RHOB</name>
<keyword evidence="7" id="KW-1185">Reference proteome</keyword>
<evidence type="ECO:0000256" key="1">
    <source>
        <dbReference type="ARBA" id="ARBA00023015"/>
    </source>
</evidence>
<dbReference type="RefSeq" id="WP_316772666.1">
    <property type="nucleotide sequence ID" value="NZ_JASMWN010000001.1"/>
</dbReference>
<evidence type="ECO:0000256" key="2">
    <source>
        <dbReference type="ARBA" id="ARBA00023125"/>
    </source>
</evidence>
<dbReference type="InterPro" id="IPR001647">
    <property type="entry name" value="HTH_TetR"/>
</dbReference>
<dbReference type="InterPro" id="IPR009057">
    <property type="entry name" value="Homeodomain-like_sf"/>
</dbReference>
<comment type="caution">
    <text evidence="6">The sequence shown here is derived from an EMBL/GenBank/DDBJ whole genome shotgun (WGS) entry which is preliminary data.</text>
</comment>
<dbReference type="PANTHER" id="PTHR30055:SF234">
    <property type="entry name" value="HTH-TYPE TRANSCRIPTIONAL REGULATOR BETI"/>
    <property type="match status" value="1"/>
</dbReference>
<dbReference type="Proteomes" id="UP001255416">
    <property type="component" value="Unassembled WGS sequence"/>
</dbReference>
<evidence type="ECO:0000313" key="6">
    <source>
        <dbReference type="EMBL" id="MDU9002614.1"/>
    </source>
</evidence>
<evidence type="ECO:0000256" key="4">
    <source>
        <dbReference type="PROSITE-ProRule" id="PRU00335"/>
    </source>
</evidence>
<dbReference type="Pfam" id="PF00440">
    <property type="entry name" value="TetR_N"/>
    <property type="match status" value="1"/>
</dbReference>
<keyword evidence="1" id="KW-0805">Transcription regulation</keyword>
<dbReference type="InterPro" id="IPR050109">
    <property type="entry name" value="HTH-type_TetR-like_transc_reg"/>
</dbReference>
<reference evidence="7" key="1">
    <citation type="submission" date="2023-05" db="EMBL/GenBank/DDBJ databases">
        <title>Sedimentitalea sp. nov. JM2-8.</title>
        <authorList>
            <person name="Huang J."/>
        </authorList>
    </citation>
    <scope>NUCLEOTIDE SEQUENCE [LARGE SCALE GENOMIC DNA]</scope>
    <source>
        <strain evidence="7">KHS03</strain>
    </source>
</reference>